<evidence type="ECO:0000313" key="2">
    <source>
        <dbReference type="EMBL" id="MBM6399681.1"/>
    </source>
</evidence>
<feature type="transmembrane region" description="Helical" evidence="1">
    <location>
        <begin position="123"/>
        <end position="141"/>
    </location>
</feature>
<gene>
    <name evidence="2" type="ORF">JQN70_04705</name>
</gene>
<keyword evidence="1" id="KW-0812">Transmembrane</keyword>
<sequence>MQPDPALAAVRTYGYLRLALAGLVLLLFTAVLVEFGATGFDCLQTSISAYWHTPARAVFVGVLVTMGVCLVALKGNTPGEDVALNFAGMLAPGVAFIPTSDPGTCSSVPIQPSDVVPAVTNNMQSLFVLGAVALAVGVVSARRAAGPDGLRRGDLLGLGVAFAVMGGGAVWFYVARDSFVAHGHDVSAIPMFLAIVVAVWLNGRDVGRAMTQGSAGSGASRYVRTYRMISTAMLVTLAATVAANLLSPWDHLVLAVEVVLILLFAAFWLVQTKELWDRGLRSS</sequence>
<evidence type="ECO:0008006" key="4">
    <source>
        <dbReference type="Google" id="ProtNLM"/>
    </source>
</evidence>
<name>A0ABS2CII0_9MICO</name>
<reference evidence="2" key="1">
    <citation type="submission" date="2021-02" db="EMBL/GenBank/DDBJ databases">
        <title>Phycicoccus sp. MQZ13P-5T, whole genome shotgun sequence.</title>
        <authorList>
            <person name="Tuo L."/>
        </authorList>
    </citation>
    <scope>NUCLEOTIDE SEQUENCE</scope>
    <source>
        <strain evidence="2">MQZ13P-5</strain>
    </source>
</reference>
<feature type="transmembrane region" description="Helical" evidence="1">
    <location>
        <begin position="55"/>
        <end position="73"/>
    </location>
</feature>
<keyword evidence="3" id="KW-1185">Reference proteome</keyword>
<feature type="transmembrane region" description="Helical" evidence="1">
    <location>
        <begin position="153"/>
        <end position="174"/>
    </location>
</feature>
<keyword evidence="1" id="KW-1133">Transmembrane helix</keyword>
<feature type="transmembrane region" description="Helical" evidence="1">
    <location>
        <begin position="186"/>
        <end position="203"/>
    </location>
</feature>
<dbReference type="EMBL" id="JAFDVD010000006">
    <property type="protein sequence ID" value="MBM6399681.1"/>
    <property type="molecule type" value="Genomic_DNA"/>
</dbReference>
<evidence type="ECO:0000313" key="3">
    <source>
        <dbReference type="Proteomes" id="UP001430172"/>
    </source>
</evidence>
<feature type="transmembrane region" description="Helical" evidence="1">
    <location>
        <begin position="224"/>
        <end position="246"/>
    </location>
</feature>
<protein>
    <recommendedName>
        <fullName evidence="4">DUF998 domain-containing protein</fullName>
    </recommendedName>
</protein>
<feature type="transmembrane region" description="Helical" evidence="1">
    <location>
        <begin position="252"/>
        <end position="270"/>
    </location>
</feature>
<keyword evidence="1" id="KW-0472">Membrane</keyword>
<proteinExistence type="predicted"/>
<comment type="caution">
    <text evidence="2">The sequence shown here is derived from an EMBL/GenBank/DDBJ whole genome shotgun (WGS) entry which is preliminary data.</text>
</comment>
<feature type="transmembrane region" description="Helical" evidence="1">
    <location>
        <begin position="20"/>
        <end position="43"/>
    </location>
</feature>
<accession>A0ABS2CII0</accession>
<evidence type="ECO:0000256" key="1">
    <source>
        <dbReference type="SAM" id="Phobius"/>
    </source>
</evidence>
<organism evidence="2 3">
    <name type="scientific">Phycicoccus sonneratiae</name>
    <dbReference type="NCBI Taxonomy" id="2807628"/>
    <lineage>
        <taxon>Bacteria</taxon>
        <taxon>Bacillati</taxon>
        <taxon>Actinomycetota</taxon>
        <taxon>Actinomycetes</taxon>
        <taxon>Micrococcales</taxon>
        <taxon>Intrasporangiaceae</taxon>
        <taxon>Phycicoccus</taxon>
    </lineage>
</organism>
<dbReference type="RefSeq" id="WP_204130177.1">
    <property type="nucleotide sequence ID" value="NZ_JAFDVD010000006.1"/>
</dbReference>
<dbReference type="Proteomes" id="UP001430172">
    <property type="component" value="Unassembled WGS sequence"/>
</dbReference>